<dbReference type="Gene3D" id="3.30.420.10">
    <property type="entry name" value="Ribonuclease H-like superfamily/Ribonuclease H"/>
    <property type="match status" value="1"/>
</dbReference>
<dbReference type="InterPro" id="IPR052929">
    <property type="entry name" value="RNase_H-like_EbsB-rel"/>
</dbReference>
<dbReference type="Proteomes" id="UP000243459">
    <property type="component" value="Chromosome 3"/>
</dbReference>
<feature type="domain" description="RNase H type-1" evidence="1">
    <location>
        <begin position="121"/>
        <end position="242"/>
    </location>
</feature>
<dbReference type="GO" id="GO:0004523">
    <property type="term" value="F:RNA-DNA hybrid ribonuclease activity"/>
    <property type="evidence" value="ECO:0007669"/>
    <property type="project" value="InterPro"/>
</dbReference>
<keyword evidence="3" id="KW-1185">Reference proteome</keyword>
<dbReference type="Pfam" id="PF13456">
    <property type="entry name" value="RVT_3"/>
    <property type="match status" value="1"/>
</dbReference>
<dbReference type="AlphaFoldDB" id="A0A5P1FE13"/>
<evidence type="ECO:0000313" key="2">
    <source>
        <dbReference type="EMBL" id="ONK76352.1"/>
    </source>
</evidence>
<sequence length="271" mass="29812">MKKASLRTSLDYPGKGLVYDYEDKLIEDFLQSKMTSDTYIWKCAEASVSSLDAYKLLTGGELSDDVDCGIFMIEFINSIVEKRSITISEGDCAKYRAKFCAALFSSVKWDPPASGVVCINVNAAIDRNGSGCSSGIVARDHSGVALCSRGNYYINPFSPLIAEIIAIKDEVLLTKERKWNRWFIVSDCHNAMDLLSNPEVQSGVLDLLADEVRSLAVFSSFKGFNYKPRDSNGVAHLLAKKALGDHKAFDWDEGVSSVTFSAFMADMPSLC</sequence>
<dbReference type="PANTHER" id="PTHR47074">
    <property type="entry name" value="BNAC02G40300D PROTEIN"/>
    <property type="match status" value="1"/>
</dbReference>
<name>A0A5P1FE13_ASPOF</name>
<accession>A0A5P1FE13</accession>
<dbReference type="GO" id="GO:0003676">
    <property type="term" value="F:nucleic acid binding"/>
    <property type="evidence" value="ECO:0007669"/>
    <property type="project" value="InterPro"/>
</dbReference>
<evidence type="ECO:0000259" key="1">
    <source>
        <dbReference type="Pfam" id="PF13456"/>
    </source>
</evidence>
<dbReference type="InterPro" id="IPR012337">
    <property type="entry name" value="RNaseH-like_sf"/>
</dbReference>
<dbReference type="Gramene" id="ONK76352">
    <property type="protein sequence ID" value="ONK76352"/>
    <property type="gene ID" value="A4U43_C03F26690"/>
</dbReference>
<evidence type="ECO:0000313" key="3">
    <source>
        <dbReference type="Proteomes" id="UP000243459"/>
    </source>
</evidence>
<reference evidence="3" key="1">
    <citation type="journal article" date="2017" name="Nat. Commun.">
        <title>The asparagus genome sheds light on the origin and evolution of a young Y chromosome.</title>
        <authorList>
            <person name="Harkess A."/>
            <person name="Zhou J."/>
            <person name="Xu C."/>
            <person name="Bowers J.E."/>
            <person name="Van der Hulst R."/>
            <person name="Ayyampalayam S."/>
            <person name="Mercati F."/>
            <person name="Riccardi P."/>
            <person name="McKain M.R."/>
            <person name="Kakrana A."/>
            <person name="Tang H."/>
            <person name="Ray J."/>
            <person name="Groenendijk J."/>
            <person name="Arikit S."/>
            <person name="Mathioni S.M."/>
            <person name="Nakano M."/>
            <person name="Shan H."/>
            <person name="Telgmann-Rauber A."/>
            <person name="Kanno A."/>
            <person name="Yue Z."/>
            <person name="Chen H."/>
            <person name="Li W."/>
            <person name="Chen Y."/>
            <person name="Xu X."/>
            <person name="Zhang Y."/>
            <person name="Luo S."/>
            <person name="Chen H."/>
            <person name="Gao J."/>
            <person name="Mao Z."/>
            <person name="Pires J.C."/>
            <person name="Luo M."/>
            <person name="Kudrna D."/>
            <person name="Wing R.A."/>
            <person name="Meyers B.C."/>
            <person name="Yi K."/>
            <person name="Kong H."/>
            <person name="Lavrijsen P."/>
            <person name="Sunseri F."/>
            <person name="Falavigna A."/>
            <person name="Ye Y."/>
            <person name="Leebens-Mack J.H."/>
            <person name="Chen G."/>
        </authorList>
    </citation>
    <scope>NUCLEOTIDE SEQUENCE [LARGE SCALE GENOMIC DNA]</scope>
    <source>
        <strain evidence="3">cv. DH0086</strain>
    </source>
</reference>
<proteinExistence type="predicted"/>
<protein>
    <recommendedName>
        <fullName evidence="1">RNase H type-1 domain-containing protein</fullName>
    </recommendedName>
</protein>
<dbReference type="CDD" id="cd06222">
    <property type="entry name" value="RNase_H_like"/>
    <property type="match status" value="1"/>
</dbReference>
<dbReference type="EMBL" id="CM007383">
    <property type="protein sequence ID" value="ONK76352.1"/>
    <property type="molecule type" value="Genomic_DNA"/>
</dbReference>
<dbReference type="InterPro" id="IPR002156">
    <property type="entry name" value="RNaseH_domain"/>
</dbReference>
<organism evidence="2 3">
    <name type="scientific">Asparagus officinalis</name>
    <name type="common">Garden asparagus</name>
    <dbReference type="NCBI Taxonomy" id="4686"/>
    <lineage>
        <taxon>Eukaryota</taxon>
        <taxon>Viridiplantae</taxon>
        <taxon>Streptophyta</taxon>
        <taxon>Embryophyta</taxon>
        <taxon>Tracheophyta</taxon>
        <taxon>Spermatophyta</taxon>
        <taxon>Magnoliopsida</taxon>
        <taxon>Liliopsida</taxon>
        <taxon>Asparagales</taxon>
        <taxon>Asparagaceae</taxon>
        <taxon>Asparagoideae</taxon>
        <taxon>Asparagus</taxon>
    </lineage>
</organism>
<dbReference type="InterPro" id="IPR044730">
    <property type="entry name" value="RNase_H-like_dom_plant"/>
</dbReference>
<dbReference type="PANTHER" id="PTHR47074:SF11">
    <property type="entry name" value="REVERSE TRANSCRIPTASE-LIKE PROTEIN"/>
    <property type="match status" value="1"/>
</dbReference>
<dbReference type="SUPFAM" id="SSF53098">
    <property type="entry name" value="Ribonuclease H-like"/>
    <property type="match status" value="1"/>
</dbReference>
<gene>
    <name evidence="2" type="ORF">A4U43_C03F26690</name>
</gene>
<dbReference type="InterPro" id="IPR036397">
    <property type="entry name" value="RNaseH_sf"/>
</dbReference>